<protein>
    <submittedName>
        <fullName evidence="1">Uncharacterized protein</fullName>
    </submittedName>
</protein>
<dbReference type="AlphaFoldDB" id="A0A2N3VFR6"/>
<dbReference type="RefSeq" id="WP_101466408.1">
    <property type="nucleotide sequence ID" value="NZ_PJMW01000002.1"/>
</dbReference>
<sequence>MTTLPDSLLEGHVRHYANFAEPDRTRMLAAVIKNYARSVDPSDPGRYAQWQAAVDDLANPLNEDLVLSHARRLAQRTRPPPKFGTGSLLSEIGAAVQQTAMTAEEQLGLALDMHEHGLGPVLTYAFNLWIARAADPKTVGRRLTELTVMGLYRLAEAQKPPPDTTLIGSGSAADVIRTSGRVHKYPRNYAAREVLLPLEFANYQVLTQTCLHDRIATNAAFDASTRILYHDYVPGDDGESMLRSGFWPNRQQQKDLRSLHGALRCELPERRLVLDLHPGNFVWDAARARWVLIDIGPIPVVGSEEYGVDSFTSYYTHTWLNRLDREHAEPIRSIDYSVGSRPM</sequence>
<name>A0A2N3VFR6_9NOCA</name>
<keyword evidence="2" id="KW-1185">Reference proteome</keyword>
<evidence type="ECO:0000313" key="2">
    <source>
        <dbReference type="Proteomes" id="UP000233766"/>
    </source>
</evidence>
<proteinExistence type="predicted"/>
<evidence type="ECO:0000313" key="1">
    <source>
        <dbReference type="EMBL" id="PKV80478.1"/>
    </source>
</evidence>
<organism evidence="1 2">
    <name type="scientific">Nocardia fluminea</name>
    <dbReference type="NCBI Taxonomy" id="134984"/>
    <lineage>
        <taxon>Bacteria</taxon>
        <taxon>Bacillati</taxon>
        <taxon>Actinomycetota</taxon>
        <taxon>Actinomycetes</taxon>
        <taxon>Mycobacteriales</taxon>
        <taxon>Nocardiaceae</taxon>
        <taxon>Nocardia</taxon>
    </lineage>
</organism>
<gene>
    <name evidence="1" type="ORF">ATK86_4906</name>
</gene>
<comment type="caution">
    <text evidence="1">The sequence shown here is derived from an EMBL/GenBank/DDBJ whole genome shotgun (WGS) entry which is preliminary data.</text>
</comment>
<dbReference type="EMBL" id="PJMW01000002">
    <property type="protein sequence ID" value="PKV80478.1"/>
    <property type="molecule type" value="Genomic_DNA"/>
</dbReference>
<dbReference type="Proteomes" id="UP000233766">
    <property type="component" value="Unassembled WGS sequence"/>
</dbReference>
<accession>A0A2N3VFR6</accession>
<reference evidence="1 2" key="1">
    <citation type="submission" date="2017-12" db="EMBL/GenBank/DDBJ databases">
        <title>Sequencing the genomes of 1000 Actinobacteria strains.</title>
        <authorList>
            <person name="Klenk H.-P."/>
        </authorList>
    </citation>
    <scope>NUCLEOTIDE SEQUENCE [LARGE SCALE GENOMIC DNA]</scope>
    <source>
        <strain evidence="1 2">DSM 44489</strain>
    </source>
</reference>